<evidence type="ECO:0000259" key="3">
    <source>
        <dbReference type="Pfam" id="PF00078"/>
    </source>
</evidence>
<dbReference type="Proteomes" id="UP000225706">
    <property type="component" value="Unassembled WGS sequence"/>
</dbReference>
<feature type="domain" description="Reverse transcriptase" evidence="3">
    <location>
        <begin position="536"/>
        <end position="653"/>
    </location>
</feature>
<reference evidence="5" key="1">
    <citation type="journal article" date="2017" name="bioRxiv">
        <title>Comparative analysis of the genomes of Stylophora pistillata and Acropora digitifera provides evidence for extensive differences between species of corals.</title>
        <authorList>
            <person name="Voolstra C.R."/>
            <person name="Li Y."/>
            <person name="Liew Y.J."/>
            <person name="Baumgarten S."/>
            <person name="Zoccola D."/>
            <person name="Flot J.-F."/>
            <person name="Tambutte S."/>
            <person name="Allemand D."/>
            <person name="Aranda M."/>
        </authorList>
    </citation>
    <scope>NUCLEOTIDE SEQUENCE [LARGE SCALE GENOMIC DNA]</scope>
</reference>
<evidence type="ECO:0000256" key="1">
    <source>
        <dbReference type="SAM" id="Coils"/>
    </source>
</evidence>
<dbReference type="Gene3D" id="3.10.10.10">
    <property type="entry name" value="HIV Type 1 Reverse Transcriptase, subunit A, domain 1"/>
    <property type="match status" value="1"/>
</dbReference>
<protein>
    <recommendedName>
        <fullName evidence="3">Reverse transcriptase domain-containing protein</fullName>
    </recommendedName>
</protein>
<dbReference type="InterPro" id="IPR000477">
    <property type="entry name" value="RT_dom"/>
</dbReference>
<dbReference type="Pfam" id="PF05380">
    <property type="entry name" value="Peptidase_A17"/>
    <property type="match status" value="1"/>
</dbReference>
<dbReference type="InterPro" id="IPR043128">
    <property type="entry name" value="Rev_trsase/Diguanyl_cyclase"/>
</dbReference>
<feature type="region of interest" description="Disordered" evidence="2">
    <location>
        <begin position="147"/>
        <end position="200"/>
    </location>
</feature>
<feature type="compositionally biased region" description="Basic and acidic residues" evidence="2">
    <location>
        <begin position="147"/>
        <end position="193"/>
    </location>
</feature>
<keyword evidence="5" id="KW-1185">Reference proteome</keyword>
<evidence type="ECO:0000313" key="5">
    <source>
        <dbReference type="Proteomes" id="UP000225706"/>
    </source>
</evidence>
<sequence>MSVDGKHNEAMKEEEDRIENLKQQKAKDKSVFTRIKNKLLSVLDEEDYPCRREVKAVRQKLCEVQECAMSTMEELSQEYLSCKEREKRKKLTDEMDRLQVEFSEAHDKAKEYLNNRKEELSSLATDASENTRRRQIEESVLRKSVEKQTLGEKIKREQDSASGKEDLEELRRQDLVAPDRSEQVNSPDRRDVEQGASGGSQVLAESEIINEMTLTLPQDPVEQATERSHTTLTSQIVQPRFLALRTVPVFLKNGYRRIKVNAMLDDASTKTYLNADVAAELGLQGHPQSVTLNVLNGQVETFETMPVEVELESLDGNLKVTISAFTAERVTGNMKVIDWGKYAVNCTHLKGIQFPNPGIRPIVGLLIGGDYAELHYSFKDVRGQPGEPVARLTPLGWTCTGTVDKSLKYWDGRYQVALPWKQDVSNLPDNYDMALRRLYNTEKRLPKNPEIAAAYSENMTQYLEKGYIRKVDPAEDKPARKWYLPHFLVVRLDRTTTKAGIVFDAPARFGGISLNDVIDQGPKLPRDLNDVLLRFRRHPVALICDIAEMYLRIEVASKDRSFQRFSWRSLDQKRKSEEYEFNRVVFGINSSPFQAQFVSQTHAEKYKDELPLSSETVLKSTYMDDSMNSMLDESQAMELFKQLDKLWSKEGMHAPNGCPIHPRWLLEEDVFTFKVSSLEEISQLTKRNFLKRIATLFDPVGFLTPFTIRAKVMMQEMWVAGLEWDELCLRKLIHKSQEWFGELEELPTIKIPRCLRFGQEEVLLSETLHAFVDASQDAYGAVVYSRVIYKSGLVSSRLVAAKSTVAPLAATSIPRLELMAAILGLRLTESISKVYNGALGQAVFWSDSMNVLWIKSRSWRYKPFVANRVGEIQSLTDPKQWRFVPTKENPADFTTRGMRVSDMAEERKWWSGPDFLAQEESD</sequence>
<organism evidence="4 5">
    <name type="scientific">Stylophora pistillata</name>
    <name type="common">Smooth cauliflower coral</name>
    <dbReference type="NCBI Taxonomy" id="50429"/>
    <lineage>
        <taxon>Eukaryota</taxon>
        <taxon>Metazoa</taxon>
        <taxon>Cnidaria</taxon>
        <taxon>Anthozoa</taxon>
        <taxon>Hexacorallia</taxon>
        <taxon>Scleractinia</taxon>
        <taxon>Astrocoeniina</taxon>
        <taxon>Pocilloporidae</taxon>
        <taxon>Stylophora</taxon>
    </lineage>
</organism>
<dbReference type="STRING" id="50429.A0A2B4RVM7"/>
<dbReference type="OrthoDB" id="5984815at2759"/>
<name>A0A2B4RVM7_STYPI</name>
<dbReference type="AlphaFoldDB" id="A0A2B4RVM7"/>
<evidence type="ECO:0000256" key="2">
    <source>
        <dbReference type="SAM" id="MobiDB-lite"/>
    </source>
</evidence>
<dbReference type="SUPFAM" id="SSF56672">
    <property type="entry name" value="DNA/RNA polymerases"/>
    <property type="match status" value="1"/>
</dbReference>
<dbReference type="EMBL" id="LSMT01000268">
    <property type="protein sequence ID" value="PFX21661.1"/>
    <property type="molecule type" value="Genomic_DNA"/>
</dbReference>
<dbReference type="InterPro" id="IPR008042">
    <property type="entry name" value="Retrotrans_Pao"/>
</dbReference>
<gene>
    <name evidence="4" type="ORF">AWC38_SpisGene13841</name>
</gene>
<dbReference type="InterPro" id="IPR043502">
    <property type="entry name" value="DNA/RNA_pol_sf"/>
</dbReference>
<comment type="caution">
    <text evidence="4">The sequence shown here is derived from an EMBL/GenBank/DDBJ whole genome shotgun (WGS) entry which is preliminary data.</text>
</comment>
<dbReference type="Pfam" id="PF00078">
    <property type="entry name" value="RVT_1"/>
    <property type="match status" value="1"/>
</dbReference>
<keyword evidence="1" id="KW-0175">Coiled coil</keyword>
<evidence type="ECO:0000313" key="4">
    <source>
        <dbReference type="EMBL" id="PFX21661.1"/>
    </source>
</evidence>
<feature type="coiled-coil region" evidence="1">
    <location>
        <begin position="88"/>
        <end position="115"/>
    </location>
</feature>
<proteinExistence type="predicted"/>
<accession>A0A2B4RVM7</accession>
<dbReference type="PANTHER" id="PTHR47331:SF6">
    <property type="entry name" value="DOUBLECORTIN DOMAIN-CONTAINING PROTEIN"/>
    <property type="match status" value="1"/>
</dbReference>
<dbReference type="PANTHER" id="PTHR47331">
    <property type="entry name" value="PHD-TYPE DOMAIN-CONTAINING PROTEIN"/>
    <property type="match status" value="1"/>
</dbReference>
<dbReference type="Gene3D" id="3.30.70.270">
    <property type="match status" value="1"/>
</dbReference>
<feature type="region of interest" description="Disordered" evidence="2">
    <location>
        <begin position="1"/>
        <end position="26"/>
    </location>
</feature>